<dbReference type="PANTHER" id="PTHR43806">
    <property type="entry name" value="PEPTIDASE S8"/>
    <property type="match status" value="1"/>
</dbReference>
<feature type="signal peptide" evidence="7">
    <location>
        <begin position="1"/>
        <end position="29"/>
    </location>
</feature>
<keyword evidence="4 5" id="KW-0720">Serine protease</keyword>
<dbReference type="CDD" id="cd07474">
    <property type="entry name" value="Peptidases_S8_subtilisin_Vpr-like"/>
    <property type="match status" value="1"/>
</dbReference>
<evidence type="ECO:0000256" key="1">
    <source>
        <dbReference type="ARBA" id="ARBA00011073"/>
    </source>
</evidence>
<sequence length="1084" mass="110271">MSLSPSRRWVGIAVAALGASLLSISPASSTPTEGGAATGAEPVEIPESAAPEGGRTVLSPSLDLDRQGRQTVFVQLSGQGAASAAAAASASRAQSTATQRRSQIESTAETVVGAAQRADSGATEAYTVTNAVPGVAVTANSVGIRALANQRGVVKVSPVRRHETNNSSAAALLRSNTVWQAAANAGAGVKIGVIDTGIDYTHATFGGEGTREAYEEAFAAGTEAGWREALPALGQAKIAGGYDFVGDDYNADPEAGEAYNPVPAPDPNPLDCEGHGTHVAGSAGGYGVTGDGDTFAGKYGSLDADALEEMQIGPGMAPRASLYGLRVFGCAGSTDQVIAALDWALDPNGDGRFDDRLDIVNMSLGSSFAPTDDPENAVIDELTRHGVLTVASNGNSGDLTDAGGSPGSATSALTVASSVDALQTRDAIEVTAPSSVAGQAAGQFSVAYDWAGEPPVSGTVATVPGNLDGCAPFTSEQAALVAGKVAWLEWDDNDATRACGSVARAQNAREAGAIGSLFTSDLDVFGAGISGDTEIPVVQLTGTETERLRAAAEEGTLEVTFDGDLAQSLPTYDDDITDTVSGFTSRGGHGTRSVVKPDVAAPGDTISSAAVGSGNGAASLSGTSMAAPVTAGVAALVLAQNPTFTPGEVKAAVMNTANNDLYTGADRSGEVYGPARVGAGRIDARSATTTRTQVWAQGANSPVSATFGVVNVPITEGQVTRSKTITVRNADARSQTYALGYEAATEQPGVSYTLSSRSLTVPARSSRTFTVTMVVDTDALGRTIDPTMELDQLGVPRQFVSAASGRITVQASGKLQHRVPVHGVARPNSTTSTSLANNQLVLDGAGVDQGESTSRQRSLVSVLELGERSGQLPVCTPTQVVGCVDQGSDRGNDLQAVGAGATDEWLWFGIDTWADWATQGRTAIPYVTYDVDGDGTPDVETSLQFLPDTDVLYSVTVDLSNGATLDLQPVNFFDADVDTNVFDTDVVLLPVSKEAVGLSTDGSSAPITYSVGVFDAYTGGDADSTGDITFDAGTPAISTAGPLFEDNDGATIDLSGAGGADALVLHLYGAPGRRGEIVSVPGVS</sequence>
<dbReference type="InterPro" id="IPR015500">
    <property type="entry name" value="Peptidase_S8_subtilisin-rel"/>
</dbReference>
<gene>
    <name evidence="9" type="ORF">RDV89_01810</name>
</gene>
<proteinExistence type="inferred from homology"/>
<dbReference type="SUPFAM" id="SSF52743">
    <property type="entry name" value="Subtilisin-like"/>
    <property type="match status" value="1"/>
</dbReference>
<accession>A0ABU3PSB6</accession>
<evidence type="ECO:0000256" key="3">
    <source>
        <dbReference type="ARBA" id="ARBA00022801"/>
    </source>
</evidence>
<evidence type="ECO:0000256" key="6">
    <source>
        <dbReference type="RuleBase" id="RU003355"/>
    </source>
</evidence>
<evidence type="ECO:0000256" key="5">
    <source>
        <dbReference type="PROSITE-ProRule" id="PRU01240"/>
    </source>
</evidence>
<keyword evidence="2 5" id="KW-0645">Protease</keyword>
<dbReference type="PANTHER" id="PTHR43806:SF11">
    <property type="entry name" value="CEREVISIN-RELATED"/>
    <property type="match status" value="1"/>
</dbReference>
<evidence type="ECO:0000313" key="9">
    <source>
        <dbReference type="EMBL" id="MDT9591786.1"/>
    </source>
</evidence>
<comment type="caution">
    <text evidence="9">The sequence shown here is derived from an EMBL/GenBank/DDBJ whole genome shotgun (WGS) entry which is preliminary data.</text>
</comment>
<dbReference type="InterPro" id="IPR023827">
    <property type="entry name" value="Peptidase_S8_Asp-AS"/>
</dbReference>
<feature type="domain" description="Peptidase S8/S53" evidence="8">
    <location>
        <begin position="186"/>
        <end position="666"/>
    </location>
</feature>
<dbReference type="PRINTS" id="PR00723">
    <property type="entry name" value="SUBTILISIN"/>
</dbReference>
<feature type="active site" description="Charge relay system" evidence="5">
    <location>
        <position position="624"/>
    </location>
</feature>
<evidence type="ECO:0000259" key="8">
    <source>
        <dbReference type="Pfam" id="PF00082"/>
    </source>
</evidence>
<name>A0ABU3PSB6_9ACTN</name>
<dbReference type="InterPro" id="IPR036852">
    <property type="entry name" value="Peptidase_S8/S53_dom_sf"/>
</dbReference>
<dbReference type="PROSITE" id="PS00137">
    <property type="entry name" value="SUBTILASE_HIS"/>
    <property type="match status" value="1"/>
</dbReference>
<dbReference type="RefSeq" id="WP_315730818.1">
    <property type="nucleotide sequence ID" value="NZ_JAVYII010000001.1"/>
</dbReference>
<keyword evidence="7" id="KW-0732">Signal</keyword>
<reference evidence="9 10" key="1">
    <citation type="submission" date="2023-08" db="EMBL/GenBank/DDBJ databases">
        <title>Nocardioides seae sp. nov., a bacterium isolated from a soil.</title>
        <authorList>
            <person name="Wang X."/>
        </authorList>
    </citation>
    <scope>NUCLEOTIDE SEQUENCE [LARGE SCALE GENOMIC DNA]</scope>
    <source>
        <strain evidence="9 10">YZH12</strain>
    </source>
</reference>
<keyword evidence="3 5" id="KW-0378">Hydrolase</keyword>
<dbReference type="Proteomes" id="UP001268542">
    <property type="component" value="Unassembled WGS sequence"/>
</dbReference>
<comment type="similarity">
    <text evidence="1 5 6">Belongs to the peptidase S8 family.</text>
</comment>
<evidence type="ECO:0000256" key="7">
    <source>
        <dbReference type="SAM" id="SignalP"/>
    </source>
</evidence>
<protein>
    <submittedName>
        <fullName evidence="9">S8 family serine peptidase</fullName>
    </submittedName>
</protein>
<dbReference type="PROSITE" id="PS00136">
    <property type="entry name" value="SUBTILASE_ASP"/>
    <property type="match status" value="1"/>
</dbReference>
<dbReference type="Gene3D" id="3.40.50.200">
    <property type="entry name" value="Peptidase S8/S53 domain"/>
    <property type="match status" value="2"/>
</dbReference>
<dbReference type="Pfam" id="PF00082">
    <property type="entry name" value="Peptidase_S8"/>
    <property type="match status" value="1"/>
</dbReference>
<evidence type="ECO:0000313" key="10">
    <source>
        <dbReference type="Proteomes" id="UP001268542"/>
    </source>
</evidence>
<dbReference type="EMBL" id="JAVYII010000001">
    <property type="protein sequence ID" value="MDT9591786.1"/>
    <property type="molecule type" value="Genomic_DNA"/>
</dbReference>
<feature type="active site" description="Charge relay system" evidence="5">
    <location>
        <position position="275"/>
    </location>
</feature>
<dbReference type="InterPro" id="IPR000209">
    <property type="entry name" value="Peptidase_S8/S53_dom"/>
</dbReference>
<feature type="chain" id="PRO_5045294811" evidence="7">
    <location>
        <begin position="30"/>
        <end position="1084"/>
    </location>
</feature>
<organism evidence="9 10">
    <name type="scientific">Nocardioides imazamoxiresistens</name>
    <dbReference type="NCBI Taxonomy" id="3231893"/>
    <lineage>
        <taxon>Bacteria</taxon>
        <taxon>Bacillati</taxon>
        <taxon>Actinomycetota</taxon>
        <taxon>Actinomycetes</taxon>
        <taxon>Propionibacteriales</taxon>
        <taxon>Nocardioidaceae</taxon>
        <taxon>Nocardioides</taxon>
    </lineage>
</organism>
<keyword evidence="10" id="KW-1185">Reference proteome</keyword>
<dbReference type="InterPro" id="IPR023828">
    <property type="entry name" value="Peptidase_S8_Ser-AS"/>
</dbReference>
<dbReference type="PROSITE" id="PS51892">
    <property type="entry name" value="SUBTILASE"/>
    <property type="match status" value="1"/>
</dbReference>
<evidence type="ECO:0000256" key="2">
    <source>
        <dbReference type="ARBA" id="ARBA00022670"/>
    </source>
</evidence>
<dbReference type="InterPro" id="IPR034213">
    <property type="entry name" value="S8_Vpr-like"/>
</dbReference>
<evidence type="ECO:0000256" key="4">
    <source>
        <dbReference type="ARBA" id="ARBA00022825"/>
    </source>
</evidence>
<dbReference type="InterPro" id="IPR050131">
    <property type="entry name" value="Peptidase_S8_subtilisin-like"/>
</dbReference>
<dbReference type="PROSITE" id="PS00138">
    <property type="entry name" value="SUBTILASE_SER"/>
    <property type="match status" value="1"/>
</dbReference>
<dbReference type="InterPro" id="IPR022398">
    <property type="entry name" value="Peptidase_S8_His-AS"/>
</dbReference>
<feature type="active site" description="Charge relay system" evidence="5">
    <location>
        <position position="195"/>
    </location>
</feature>